<dbReference type="EMBL" id="PVUE01000001">
    <property type="protein sequence ID" value="PRZ43942.1"/>
    <property type="molecule type" value="Genomic_DNA"/>
</dbReference>
<evidence type="ECO:0000256" key="2">
    <source>
        <dbReference type="ARBA" id="ARBA00009347"/>
    </source>
</evidence>
<dbReference type="PANTHER" id="PTHR43884:SF12">
    <property type="entry name" value="ISOVALERYL-COA DEHYDROGENASE, MITOCHONDRIAL-RELATED"/>
    <property type="match status" value="1"/>
</dbReference>
<dbReference type="Gene3D" id="2.40.110.10">
    <property type="entry name" value="Butyryl-CoA Dehydrogenase, subunit A, domain 2"/>
    <property type="match status" value="1"/>
</dbReference>
<dbReference type="GO" id="GO:0033539">
    <property type="term" value="P:fatty acid beta-oxidation using acyl-CoA dehydrogenase"/>
    <property type="evidence" value="ECO:0007669"/>
    <property type="project" value="TreeGrafter"/>
</dbReference>
<dbReference type="InterPro" id="IPR013786">
    <property type="entry name" value="AcylCoA_DH/ox_N"/>
</dbReference>
<comment type="caution">
    <text evidence="10">The sequence shown here is derived from an EMBL/GenBank/DDBJ whole genome shotgun (WGS) entry which is preliminary data.</text>
</comment>
<dbReference type="SUPFAM" id="SSF47203">
    <property type="entry name" value="Acyl-CoA dehydrogenase C-terminal domain-like"/>
    <property type="match status" value="1"/>
</dbReference>
<feature type="domain" description="Acyl-CoA dehydrogenase/oxidase N-terminal" evidence="9">
    <location>
        <begin position="10"/>
        <end position="120"/>
    </location>
</feature>
<evidence type="ECO:0000259" key="9">
    <source>
        <dbReference type="Pfam" id="PF02771"/>
    </source>
</evidence>
<evidence type="ECO:0000313" key="10">
    <source>
        <dbReference type="EMBL" id="PRZ43942.1"/>
    </source>
</evidence>
<dbReference type="InterPro" id="IPR046373">
    <property type="entry name" value="Acyl-CoA_Oxase/DH_mid-dom_sf"/>
</dbReference>
<dbReference type="Pfam" id="PF02771">
    <property type="entry name" value="Acyl-CoA_dh_N"/>
    <property type="match status" value="1"/>
</dbReference>
<evidence type="ECO:0000313" key="11">
    <source>
        <dbReference type="Proteomes" id="UP000237752"/>
    </source>
</evidence>
<comment type="cofactor">
    <cofactor evidence="1 6">
        <name>FAD</name>
        <dbReference type="ChEBI" id="CHEBI:57692"/>
    </cofactor>
</comment>
<feature type="domain" description="Acyl-CoA dehydrogenase/oxidase C-terminal" evidence="7">
    <location>
        <begin position="236"/>
        <end position="384"/>
    </location>
</feature>
<gene>
    <name evidence="10" type="ORF">CLV47_10166</name>
</gene>
<dbReference type="InterPro" id="IPR009075">
    <property type="entry name" value="AcylCo_DH/oxidase_C"/>
</dbReference>
<dbReference type="OrthoDB" id="9770681at2"/>
<evidence type="ECO:0000256" key="6">
    <source>
        <dbReference type="RuleBase" id="RU362125"/>
    </source>
</evidence>
<evidence type="ECO:0000256" key="4">
    <source>
        <dbReference type="ARBA" id="ARBA00022827"/>
    </source>
</evidence>
<comment type="similarity">
    <text evidence="2 6">Belongs to the acyl-CoA dehydrogenase family.</text>
</comment>
<proteinExistence type="inferred from homology"/>
<reference evidence="10 11" key="1">
    <citation type="submission" date="2018-03" db="EMBL/GenBank/DDBJ databases">
        <title>Genomic Encyclopedia of Archaeal and Bacterial Type Strains, Phase II (KMG-II): from individual species to whole genera.</title>
        <authorList>
            <person name="Goeker M."/>
        </authorList>
    </citation>
    <scope>NUCLEOTIDE SEQUENCE [LARGE SCALE GENOMIC DNA]</scope>
    <source>
        <strain evidence="10 11">DSM 100065</strain>
    </source>
</reference>
<dbReference type="Gene3D" id="1.20.140.10">
    <property type="entry name" value="Butyryl-CoA Dehydrogenase, subunit A, domain 3"/>
    <property type="match status" value="1"/>
</dbReference>
<evidence type="ECO:0000256" key="5">
    <source>
        <dbReference type="ARBA" id="ARBA00023002"/>
    </source>
</evidence>
<dbReference type="SUPFAM" id="SSF56645">
    <property type="entry name" value="Acyl-CoA dehydrogenase NM domain-like"/>
    <property type="match status" value="1"/>
</dbReference>
<dbReference type="InterPro" id="IPR037069">
    <property type="entry name" value="AcylCoA_DH/ox_N_sf"/>
</dbReference>
<evidence type="ECO:0000259" key="8">
    <source>
        <dbReference type="Pfam" id="PF02770"/>
    </source>
</evidence>
<accession>A0A2T1A5Q4</accession>
<dbReference type="InterPro" id="IPR006091">
    <property type="entry name" value="Acyl-CoA_Oxase/DH_mid-dom"/>
</dbReference>
<dbReference type="InterPro" id="IPR006089">
    <property type="entry name" value="Acyl-CoA_DH_CS"/>
</dbReference>
<dbReference type="RefSeq" id="WP_106347013.1">
    <property type="nucleotide sequence ID" value="NZ_PVUE01000001.1"/>
</dbReference>
<keyword evidence="11" id="KW-1185">Reference proteome</keyword>
<organism evidence="10 11">
    <name type="scientific">Antricoccus suffuscus</name>
    <dbReference type="NCBI Taxonomy" id="1629062"/>
    <lineage>
        <taxon>Bacteria</taxon>
        <taxon>Bacillati</taxon>
        <taxon>Actinomycetota</taxon>
        <taxon>Actinomycetes</taxon>
        <taxon>Geodermatophilales</taxon>
        <taxon>Antricoccaceae</taxon>
        <taxon>Antricoccus</taxon>
    </lineage>
</organism>
<dbReference type="InterPro" id="IPR009100">
    <property type="entry name" value="AcylCoA_DH/oxidase_NM_dom_sf"/>
</dbReference>
<protein>
    <submittedName>
        <fullName evidence="10">Alkylation response protein AidB-like acyl-CoA dehydrogenase</fullName>
    </submittedName>
</protein>
<dbReference type="PANTHER" id="PTHR43884">
    <property type="entry name" value="ACYL-COA DEHYDROGENASE"/>
    <property type="match status" value="1"/>
</dbReference>
<dbReference type="Gene3D" id="1.10.540.10">
    <property type="entry name" value="Acyl-CoA dehydrogenase/oxidase, N-terminal domain"/>
    <property type="match status" value="1"/>
</dbReference>
<keyword evidence="5 6" id="KW-0560">Oxidoreductase</keyword>
<dbReference type="Proteomes" id="UP000237752">
    <property type="component" value="Unassembled WGS sequence"/>
</dbReference>
<dbReference type="AlphaFoldDB" id="A0A2T1A5Q4"/>
<dbReference type="GO" id="GO:0050660">
    <property type="term" value="F:flavin adenine dinucleotide binding"/>
    <property type="evidence" value="ECO:0007669"/>
    <property type="project" value="InterPro"/>
</dbReference>
<name>A0A2T1A5Q4_9ACTN</name>
<evidence type="ECO:0000256" key="1">
    <source>
        <dbReference type="ARBA" id="ARBA00001974"/>
    </source>
</evidence>
<sequence length="395" mass="42461">MTTNATTLTVEQLELRERAIELGRTEFAPYAAQWDETATYPERSLAVLKEHGFIGMCVSEEYGGQGKGVLEASLAIEGVAHGCMATAMMLQGNLNGPSRVIAEIGTPQQRAKYLPGVADGSHSFAIAMTEPQAGSDGLALQTTLTPVDGGFQLSGEKSHITSGDHSDTILVFCRAPGTVGPRGIGAVLVEKDDPGFEVVSIEKKMGSRGINETVLRFSDIFIDNDDVVLAPDPESNNGAAFLVKQFNPERCGNAAMTLGVAQSAFEYAVEYAKNREQFGRPIAEFQGMQWRIADMAVSLDAARLMLWRAAGSDVDGFPPIRETAMAKLLCNETAIKVCNEAIGMLGHKGYLTEHPLERNFRDVRGMAIAGGSVDILRNMIGAEVTGMRISQRRAS</sequence>
<dbReference type="PIRSF" id="PIRSF016578">
    <property type="entry name" value="HsaA"/>
    <property type="match status" value="1"/>
</dbReference>
<dbReference type="Pfam" id="PF02770">
    <property type="entry name" value="Acyl-CoA_dh_M"/>
    <property type="match status" value="1"/>
</dbReference>
<evidence type="ECO:0000259" key="7">
    <source>
        <dbReference type="Pfam" id="PF00441"/>
    </source>
</evidence>
<dbReference type="GO" id="GO:0046359">
    <property type="term" value="P:butyrate catabolic process"/>
    <property type="evidence" value="ECO:0007669"/>
    <property type="project" value="TreeGrafter"/>
</dbReference>
<dbReference type="PROSITE" id="PS00072">
    <property type="entry name" value="ACYL_COA_DH_1"/>
    <property type="match status" value="1"/>
</dbReference>
<dbReference type="GO" id="GO:0003995">
    <property type="term" value="F:acyl-CoA dehydrogenase activity"/>
    <property type="evidence" value="ECO:0007669"/>
    <property type="project" value="InterPro"/>
</dbReference>
<evidence type="ECO:0000256" key="3">
    <source>
        <dbReference type="ARBA" id="ARBA00022630"/>
    </source>
</evidence>
<dbReference type="FunFam" id="1.20.140.10:FF:000001">
    <property type="entry name" value="Acyl-CoA dehydrogenase"/>
    <property type="match status" value="1"/>
</dbReference>
<dbReference type="InterPro" id="IPR036250">
    <property type="entry name" value="AcylCo_DH-like_C"/>
</dbReference>
<keyword evidence="3 6" id="KW-0285">Flavoprotein</keyword>
<keyword evidence="4 6" id="KW-0274">FAD</keyword>
<feature type="domain" description="Acyl-CoA oxidase/dehydrogenase middle" evidence="8">
    <location>
        <begin position="125"/>
        <end position="219"/>
    </location>
</feature>
<dbReference type="Pfam" id="PF00441">
    <property type="entry name" value="Acyl-CoA_dh_1"/>
    <property type="match status" value="1"/>
</dbReference>